<dbReference type="STRING" id="1348612.A0A397J0R5"/>
<dbReference type="InterPro" id="IPR052945">
    <property type="entry name" value="Mitotic_Regulator"/>
</dbReference>
<evidence type="ECO:0000313" key="3">
    <source>
        <dbReference type="EMBL" id="RHZ81885.1"/>
    </source>
</evidence>
<dbReference type="OrthoDB" id="2384430at2759"/>
<dbReference type="SUPFAM" id="SSF81901">
    <property type="entry name" value="HCP-like"/>
    <property type="match status" value="1"/>
</dbReference>
<organism evidence="3 4">
    <name type="scientific">Diversispora epigaea</name>
    <dbReference type="NCBI Taxonomy" id="1348612"/>
    <lineage>
        <taxon>Eukaryota</taxon>
        <taxon>Fungi</taxon>
        <taxon>Fungi incertae sedis</taxon>
        <taxon>Mucoromycota</taxon>
        <taxon>Glomeromycotina</taxon>
        <taxon>Glomeromycetes</taxon>
        <taxon>Diversisporales</taxon>
        <taxon>Diversisporaceae</taxon>
        <taxon>Diversispora</taxon>
    </lineage>
</organism>
<dbReference type="InterPro" id="IPR000719">
    <property type="entry name" value="Prot_kinase_dom"/>
</dbReference>
<dbReference type="InterPro" id="IPR011009">
    <property type="entry name" value="Kinase-like_dom_sf"/>
</dbReference>
<dbReference type="Pfam" id="PF07714">
    <property type="entry name" value="PK_Tyr_Ser-Thr"/>
    <property type="match status" value="1"/>
</dbReference>
<dbReference type="GO" id="GO:0004672">
    <property type="term" value="F:protein kinase activity"/>
    <property type="evidence" value="ECO:0007669"/>
    <property type="project" value="InterPro"/>
</dbReference>
<evidence type="ECO:0000313" key="4">
    <source>
        <dbReference type="Proteomes" id="UP000266861"/>
    </source>
</evidence>
<reference evidence="3 4" key="1">
    <citation type="submission" date="2018-08" db="EMBL/GenBank/DDBJ databases">
        <title>Genome and evolution of the arbuscular mycorrhizal fungus Diversispora epigaea (formerly Glomus versiforme) and its bacterial endosymbionts.</title>
        <authorList>
            <person name="Sun X."/>
            <person name="Fei Z."/>
            <person name="Harrison M."/>
        </authorList>
    </citation>
    <scope>NUCLEOTIDE SEQUENCE [LARGE SCALE GENOMIC DNA]</scope>
    <source>
        <strain evidence="3 4">IT104</strain>
    </source>
</reference>
<keyword evidence="4" id="KW-1185">Reference proteome</keyword>
<dbReference type="Pfam" id="PF08238">
    <property type="entry name" value="Sel1"/>
    <property type="match status" value="7"/>
</dbReference>
<dbReference type="Proteomes" id="UP000266861">
    <property type="component" value="Unassembled WGS sequence"/>
</dbReference>
<dbReference type="PANTHER" id="PTHR43628">
    <property type="entry name" value="ACTIVATOR OF C KINASE PROTEIN 1-RELATED"/>
    <property type="match status" value="1"/>
</dbReference>
<dbReference type="InterPro" id="IPR006597">
    <property type="entry name" value="Sel1-like"/>
</dbReference>
<dbReference type="InterPro" id="IPR011990">
    <property type="entry name" value="TPR-like_helical_dom_sf"/>
</dbReference>
<protein>
    <recommendedName>
        <fullName evidence="2">Protein kinase domain-containing protein</fullName>
    </recommendedName>
</protein>
<dbReference type="PROSITE" id="PS50011">
    <property type="entry name" value="PROTEIN_KINASE_DOM"/>
    <property type="match status" value="1"/>
</dbReference>
<feature type="domain" description="Protein kinase" evidence="2">
    <location>
        <begin position="1"/>
        <end position="96"/>
    </location>
</feature>
<dbReference type="SMART" id="SM00671">
    <property type="entry name" value="SEL1"/>
    <property type="match status" value="7"/>
</dbReference>
<dbReference type="Gene3D" id="1.10.510.10">
    <property type="entry name" value="Transferase(Phosphotransferase) domain 1"/>
    <property type="match status" value="1"/>
</dbReference>
<dbReference type="SUPFAM" id="SSF56112">
    <property type="entry name" value="Protein kinase-like (PK-like)"/>
    <property type="match status" value="1"/>
</dbReference>
<dbReference type="AlphaFoldDB" id="A0A397J0R5"/>
<evidence type="ECO:0000256" key="1">
    <source>
        <dbReference type="SAM" id="Coils"/>
    </source>
</evidence>
<gene>
    <name evidence="3" type="ORF">Glove_117g124</name>
</gene>
<name>A0A397J0R5_9GLOM</name>
<dbReference type="InterPro" id="IPR001245">
    <property type="entry name" value="Ser-Thr/Tyr_kinase_cat_dom"/>
</dbReference>
<feature type="coiled-coil region" evidence="1">
    <location>
        <begin position="458"/>
        <end position="485"/>
    </location>
</feature>
<accession>A0A397J0R5</accession>
<dbReference type="GO" id="GO:0005524">
    <property type="term" value="F:ATP binding"/>
    <property type="evidence" value="ECO:0007669"/>
    <property type="project" value="InterPro"/>
</dbReference>
<dbReference type="PANTHER" id="PTHR43628:SF1">
    <property type="entry name" value="CHITIN SYNTHASE REGULATORY FACTOR 2-RELATED"/>
    <property type="match status" value="1"/>
</dbReference>
<comment type="caution">
    <text evidence="3">The sequence shown here is derived from an EMBL/GenBank/DDBJ whole genome shotgun (WGS) entry which is preliminary data.</text>
</comment>
<dbReference type="EMBL" id="PQFF01000109">
    <property type="protein sequence ID" value="RHZ81885.1"/>
    <property type="molecule type" value="Genomic_DNA"/>
</dbReference>
<keyword evidence="1" id="KW-0175">Coiled coil</keyword>
<sequence>MNPQYLELFSTIGKNKSSDIFSLGIILWEISSGNSPFEMESSSKFDLLKNIIKGKREMAIPGAPHKYKEIYSDCWKHNTNSRPDISQVVKNLSEIIISDESVEIVTPQFQPYNVIADKTISIKLEKLNMQIEEPEIKPNPLSFDVTAGINVFIKDLLEFIIDFFSRQSREIIPTAIKNYLREHKKNPVEILYEMISPSYHWFTSLIGLFYLHGIGTVVDYQMAFKFFNLAANQIIDTEPSNSSSLRNFNKEIGTISLADMYFDGLGVEKDTKKAFQIYSKVADEGSLLALNTVAYCYDNGIFVEKNEEKALELYLKSAEKGFIVAQYNVGWRHENATGIIKDKDKGFQWTAKSALAGNVDAICNVGYSYSQGIGVDKDDKKAFKWYLMAAEKELNTAQYNLGWCYNHGKGIDRDYKKAFEWYKKAAENDYSNGQYMLGRCFYEGRGTRKDIINAIYWLNKAKENKENGDADANELLEEIINSEEQY</sequence>
<evidence type="ECO:0000259" key="2">
    <source>
        <dbReference type="PROSITE" id="PS50011"/>
    </source>
</evidence>
<proteinExistence type="predicted"/>
<dbReference type="Gene3D" id="1.25.40.10">
    <property type="entry name" value="Tetratricopeptide repeat domain"/>
    <property type="match status" value="1"/>
</dbReference>